<evidence type="ECO:0000313" key="3">
    <source>
        <dbReference type="Proteomes" id="UP000183047"/>
    </source>
</evidence>
<name>A0A1G5DYX3_9FIRM</name>
<dbReference type="Gene3D" id="1.10.8.10">
    <property type="entry name" value="DNA helicase RuvA subunit, C-terminal domain"/>
    <property type="match status" value="1"/>
</dbReference>
<feature type="transmembrane region" description="Helical" evidence="1">
    <location>
        <begin position="112"/>
        <end position="136"/>
    </location>
</feature>
<reference evidence="3" key="1">
    <citation type="submission" date="2016-10" db="EMBL/GenBank/DDBJ databases">
        <authorList>
            <person name="Varghese N."/>
            <person name="Submissions S."/>
        </authorList>
    </citation>
    <scope>NUCLEOTIDE SEQUENCE [LARGE SCALE GENOMIC DNA]</scope>
    <source>
        <strain evidence="3">XBD2006</strain>
    </source>
</reference>
<dbReference type="RefSeq" id="WP_074462329.1">
    <property type="nucleotide sequence ID" value="NZ_FMUR01000009.1"/>
</dbReference>
<gene>
    <name evidence="2" type="ORF">SAMN02910451_01729</name>
</gene>
<dbReference type="InterPro" id="IPR009060">
    <property type="entry name" value="UBA-like_sf"/>
</dbReference>
<organism evidence="2 3">
    <name type="scientific">Butyrivibrio hungatei</name>
    <dbReference type="NCBI Taxonomy" id="185008"/>
    <lineage>
        <taxon>Bacteria</taxon>
        <taxon>Bacillati</taxon>
        <taxon>Bacillota</taxon>
        <taxon>Clostridia</taxon>
        <taxon>Lachnospirales</taxon>
        <taxon>Lachnospiraceae</taxon>
        <taxon>Butyrivibrio</taxon>
    </lineage>
</organism>
<evidence type="ECO:0008006" key="4">
    <source>
        <dbReference type="Google" id="ProtNLM"/>
    </source>
</evidence>
<dbReference type="CDD" id="cd14360">
    <property type="entry name" value="UBA_NAC_like_bac"/>
    <property type="match status" value="1"/>
</dbReference>
<dbReference type="OrthoDB" id="3183239at2"/>
<dbReference type="SUPFAM" id="SSF46934">
    <property type="entry name" value="UBA-like"/>
    <property type="match status" value="1"/>
</dbReference>
<evidence type="ECO:0000256" key="1">
    <source>
        <dbReference type="SAM" id="Phobius"/>
    </source>
</evidence>
<keyword evidence="1" id="KW-0812">Transmembrane</keyword>
<keyword evidence="3" id="KW-1185">Reference proteome</keyword>
<dbReference type="Proteomes" id="UP000183047">
    <property type="component" value="Unassembled WGS sequence"/>
</dbReference>
<dbReference type="EMBL" id="FMUR01000009">
    <property type="protein sequence ID" value="SCY19932.1"/>
    <property type="molecule type" value="Genomic_DNA"/>
</dbReference>
<proteinExistence type="predicted"/>
<accession>A0A1G5DYX3</accession>
<keyword evidence="1" id="KW-0472">Membrane</keyword>
<dbReference type="AlphaFoldDB" id="A0A1G5DYX3"/>
<evidence type="ECO:0000313" key="2">
    <source>
        <dbReference type="EMBL" id="SCY19932.1"/>
    </source>
</evidence>
<keyword evidence="1" id="KW-1133">Transmembrane helix</keyword>
<sequence length="176" mass="20391">MDEFEKIEKLRTRANITYEEAKAALDEANGDLLDAMIVLEKEGKVTKPDQQVYSTEYTKEPGYEMVPVGNEKDCGEKWGTKIKEILKNVIDYLSNNHMKVSHHDEQVIDLPLWTAVLILVLGWWFVFVLIVISLFFDWNYKFYGKNNLQGANNVMDKAKETAEQVKEEFHHNSSES</sequence>
<protein>
    <recommendedName>
        <fullName evidence="4">UBA/TS-N domain-containing protein</fullName>
    </recommendedName>
</protein>